<feature type="domain" description="ABC transmembrane type-1" evidence="12">
    <location>
        <begin position="81"/>
        <end position="368"/>
    </location>
</feature>
<keyword evidence="13" id="KW-0378">Hydrolase</keyword>
<dbReference type="InterPro" id="IPR011527">
    <property type="entry name" value="ABC1_TM_dom"/>
</dbReference>
<dbReference type="InterPro" id="IPR036640">
    <property type="entry name" value="ABC1_TM_sf"/>
</dbReference>
<comment type="caution">
    <text evidence="13">The sequence shown here is derived from an EMBL/GenBank/DDBJ whole genome shotgun (WGS) entry which is preliminary data.</text>
</comment>
<keyword evidence="6 10" id="KW-1133">Transmembrane helix</keyword>
<dbReference type="Proteomes" id="UP000193498">
    <property type="component" value="Unassembled WGS sequence"/>
</dbReference>
<dbReference type="STRING" id="1314790.A0A1Y1VU50"/>
<dbReference type="SMART" id="SM00382">
    <property type="entry name" value="AAA"/>
    <property type="match status" value="1"/>
</dbReference>
<accession>A0A1Y1VU50</accession>
<dbReference type="InterPro" id="IPR017871">
    <property type="entry name" value="ABC_transporter-like_CS"/>
</dbReference>
<evidence type="ECO:0000256" key="9">
    <source>
        <dbReference type="SAM" id="MobiDB-lite"/>
    </source>
</evidence>
<dbReference type="GO" id="GO:0005774">
    <property type="term" value="C:vacuolar membrane"/>
    <property type="evidence" value="ECO:0007669"/>
    <property type="project" value="TreeGrafter"/>
</dbReference>
<feature type="region of interest" description="Disordered" evidence="9">
    <location>
        <begin position="654"/>
        <end position="676"/>
    </location>
</feature>
<keyword evidence="7 10" id="KW-0472">Membrane</keyword>
<evidence type="ECO:0000259" key="12">
    <source>
        <dbReference type="PROSITE" id="PS50929"/>
    </source>
</evidence>
<dbReference type="InterPro" id="IPR003439">
    <property type="entry name" value="ABC_transporter-like_ATP-bd"/>
</dbReference>
<evidence type="ECO:0000256" key="4">
    <source>
        <dbReference type="ARBA" id="ARBA00022741"/>
    </source>
</evidence>
<dbReference type="SUPFAM" id="SSF90123">
    <property type="entry name" value="ABC transporter transmembrane region"/>
    <property type="match status" value="1"/>
</dbReference>
<evidence type="ECO:0000256" key="7">
    <source>
        <dbReference type="ARBA" id="ARBA00023136"/>
    </source>
</evidence>
<dbReference type="PROSITE" id="PS50893">
    <property type="entry name" value="ABC_TRANSPORTER_2"/>
    <property type="match status" value="1"/>
</dbReference>
<keyword evidence="3 10" id="KW-0812">Transmembrane</keyword>
<keyword evidence="14" id="KW-1185">Reference proteome</keyword>
<feature type="transmembrane region" description="Helical" evidence="10">
    <location>
        <begin position="224"/>
        <end position="243"/>
    </location>
</feature>
<dbReference type="Gene3D" id="1.20.1560.10">
    <property type="entry name" value="ABC transporter type 1, transmembrane domain"/>
    <property type="match status" value="1"/>
</dbReference>
<dbReference type="GO" id="GO:0016887">
    <property type="term" value="F:ATP hydrolysis activity"/>
    <property type="evidence" value="ECO:0007669"/>
    <property type="project" value="InterPro"/>
</dbReference>
<dbReference type="GO" id="GO:0005524">
    <property type="term" value="F:ATP binding"/>
    <property type="evidence" value="ECO:0007669"/>
    <property type="project" value="UniProtKB-KW"/>
</dbReference>
<evidence type="ECO:0000256" key="3">
    <source>
        <dbReference type="ARBA" id="ARBA00022692"/>
    </source>
</evidence>
<name>A0A1Y1VU50_9FUNG</name>
<reference evidence="13 14" key="1">
    <citation type="submission" date="2016-07" db="EMBL/GenBank/DDBJ databases">
        <title>Pervasive Adenine N6-methylation of Active Genes in Fungi.</title>
        <authorList>
            <consortium name="DOE Joint Genome Institute"/>
            <person name="Mondo S.J."/>
            <person name="Dannebaum R.O."/>
            <person name="Kuo R.C."/>
            <person name="Labutti K."/>
            <person name="Haridas S."/>
            <person name="Kuo A."/>
            <person name="Salamov A."/>
            <person name="Ahrendt S.R."/>
            <person name="Lipzen A."/>
            <person name="Sullivan W."/>
            <person name="Andreopoulos W.B."/>
            <person name="Clum A."/>
            <person name="Lindquist E."/>
            <person name="Daum C."/>
            <person name="Ramamoorthy G.K."/>
            <person name="Gryganskyi A."/>
            <person name="Culley D."/>
            <person name="Magnuson J.K."/>
            <person name="James T.Y."/>
            <person name="O'Malley M.A."/>
            <person name="Stajich J.E."/>
            <person name="Spatafora J.W."/>
            <person name="Visel A."/>
            <person name="Grigoriev I.V."/>
        </authorList>
    </citation>
    <scope>NUCLEOTIDE SEQUENCE [LARGE SCALE GENOMIC DNA]</scope>
    <source>
        <strain evidence="13 14">CBS 931.73</strain>
    </source>
</reference>
<organism evidence="13 14">
    <name type="scientific">Basidiobolus meristosporus CBS 931.73</name>
    <dbReference type="NCBI Taxonomy" id="1314790"/>
    <lineage>
        <taxon>Eukaryota</taxon>
        <taxon>Fungi</taxon>
        <taxon>Fungi incertae sedis</taxon>
        <taxon>Zoopagomycota</taxon>
        <taxon>Entomophthoromycotina</taxon>
        <taxon>Basidiobolomycetes</taxon>
        <taxon>Basidiobolales</taxon>
        <taxon>Basidiobolaceae</taxon>
        <taxon>Basidiobolus</taxon>
    </lineage>
</organism>
<sequence>MGFSGVVLPFLKFRAGSQGERSSLLNNTASDSDEDVEEGIFVPRLKPNAPKGGIRKFYERVKLLLPFLWPSDNLYLQFMIVMCILLLMLGNVISVLAPRAAKDVFDSFTGENTTPYFAWGRILYFVFLKFLQGSVGLVSSTQKVFWIPVGQYTTKAISVKMFKHLHNLSLRFHINRKTGEVLRVQDRGVASIVSLLNSLFFNIVPTLVDIGVACAYFTYHFDIYFGTIVFMTMGLYILSTIIITDWRTKYRRLANNLDNAMEAKAVDSLLNFETVKYYNAEDYEVEQYTKAINDYQSADWMNTFTLSLLNTTQNTIIQLGLLVGCLLCSKRIVHGEMTPGDFMLYLTYITQLYGPLNWFGSYYRLIQKNFIDMETLLELFQEPIEVKDLPNTEELVVKKGDVVFENVSFSYDNKIAILKNISFKITHGTTVALVGPSGSGKSTLLRLLFRFYDVQGGRILIDGQDIRHVKQKDLRRYIGVVPQDTVLFNDDIRYNIRYGKVHATDKEVEKAAIAARIHNKIVGFPDGYNTRVGERGLRLSGGEKQRVAIARTILKDPPIVLLDEATSALDTNTERHIQAALKSMTKNRTTLVIAHRLSTIVHADMILVMRDGEIVERGSHVELMSNRDGVYYDLWMKQLQDDEKTKEEVLQQLEDLGTSESDMEGSTSSATDQKKV</sequence>
<dbReference type="PROSITE" id="PS50929">
    <property type="entry name" value="ABC_TM1F"/>
    <property type="match status" value="1"/>
</dbReference>
<keyword evidence="5" id="KW-0067">ATP-binding</keyword>
<dbReference type="Gene3D" id="3.40.50.300">
    <property type="entry name" value="P-loop containing nucleotide triphosphate hydrolases"/>
    <property type="match status" value="1"/>
</dbReference>
<dbReference type="InterPro" id="IPR027417">
    <property type="entry name" value="P-loop_NTPase"/>
</dbReference>
<evidence type="ECO:0000256" key="5">
    <source>
        <dbReference type="ARBA" id="ARBA00022840"/>
    </source>
</evidence>
<dbReference type="AlphaFoldDB" id="A0A1Y1VU50"/>
<dbReference type="InParanoid" id="A0A1Y1VU50"/>
<evidence type="ECO:0000259" key="11">
    <source>
        <dbReference type="PROSITE" id="PS50893"/>
    </source>
</evidence>
<feature type="compositionally biased region" description="Polar residues" evidence="9">
    <location>
        <begin position="658"/>
        <end position="676"/>
    </location>
</feature>
<dbReference type="CDD" id="cd03253">
    <property type="entry name" value="ABCC_ATM1_transporter"/>
    <property type="match status" value="1"/>
</dbReference>
<dbReference type="InterPro" id="IPR003593">
    <property type="entry name" value="AAA+_ATPase"/>
</dbReference>
<feature type="transmembrane region" description="Helical" evidence="10">
    <location>
        <begin position="192"/>
        <end position="218"/>
    </location>
</feature>
<protein>
    <submittedName>
        <fullName evidence="13">p-loop containing nucleoside triphosphate hydrolase protein</fullName>
    </submittedName>
</protein>
<evidence type="ECO:0000256" key="1">
    <source>
        <dbReference type="ARBA" id="ARBA00004141"/>
    </source>
</evidence>
<evidence type="ECO:0000256" key="8">
    <source>
        <dbReference type="ARBA" id="ARBA00024363"/>
    </source>
</evidence>
<keyword evidence="4" id="KW-0547">Nucleotide-binding</keyword>
<evidence type="ECO:0000256" key="6">
    <source>
        <dbReference type="ARBA" id="ARBA00022989"/>
    </source>
</evidence>
<dbReference type="SUPFAM" id="SSF52540">
    <property type="entry name" value="P-loop containing nucleoside triphosphate hydrolases"/>
    <property type="match status" value="1"/>
</dbReference>
<comment type="subcellular location">
    <subcellularLocation>
        <location evidence="1">Membrane</location>
        <topology evidence="1">Multi-pass membrane protein</topology>
    </subcellularLocation>
</comment>
<dbReference type="FunFam" id="3.40.50.300:FF:000186">
    <property type="entry name" value="ATP-binding cassette sub-family B member 7, mitochondrial"/>
    <property type="match status" value="1"/>
</dbReference>
<dbReference type="CDD" id="cd18581">
    <property type="entry name" value="ABC_6TM_ABCB6"/>
    <property type="match status" value="1"/>
</dbReference>
<dbReference type="PANTHER" id="PTHR24221:SF654">
    <property type="entry name" value="ATP-BINDING CASSETTE SUB-FAMILY B MEMBER 6"/>
    <property type="match status" value="1"/>
</dbReference>
<dbReference type="Pfam" id="PF00005">
    <property type="entry name" value="ABC_tran"/>
    <property type="match status" value="1"/>
</dbReference>
<dbReference type="PROSITE" id="PS00211">
    <property type="entry name" value="ABC_TRANSPORTER_1"/>
    <property type="match status" value="1"/>
</dbReference>
<dbReference type="InterPro" id="IPR039421">
    <property type="entry name" value="Type_1_exporter"/>
</dbReference>
<dbReference type="OrthoDB" id="6500128at2759"/>
<proteinExistence type="inferred from homology"/>
<dbReference type="EMBL" id="MCFE01001173">
    <property type="protein sequence ID" value="ORX64838.1"/>
    <property type="molecule type" value="Genomic_DNA"/>
</dbReference>
<comment type="similarity">
    <text evidence="8">Belongs to the ABC transporter superfamily. ABCB family. Heavy Metal importer (TC 3.A.1.210) subfamily.</text>
</comment>
<gene>
    <name evidence="13" type="ORF">K493DRAFT_248928</name>
</gene>
<dbReference type="FunCoup" id="A0A1Y1VU50">
    <property type="interactions" value="118"/>
</dbReference>
<evidence type="ECO:0000256" key="2">
    <source>
        <dbReference type="ARBA" id="ARBA00022448"/>
    </source>
</evidence>
<dbReference type="PANTHER" id="PTHR24221">
    <property type="entry name" value="ATP-BINDING CASSETTE SUB-FAMILY B"/>
    <property type="match status" value="1"/>
</dbReference>
<dbReference type="Pfam" id="PF00664">
    <property type="entry name" value="ABC_membrane"/>
    <property type="match status" value="1"/>
</dbReference>
<feature type="domain" description="ABC transporter" evidence="11">
    <location>
        <begin position="402"/>
        <end position="636"/>
    </location>
</feature>
<dbReference type="GO" id="GO:0015439">
    <property type="term" value="F:ABC-type heme transporter activity"/>
    <property type="evidence" value="ECO:0007669"/>
    <property type="project" value="TreeGrafter"/>
</dbReference>
<evidence type="ECO:0000313" key="14">
    <source>
        <dbReference type="Proteomes" id="UP000193498"/>
    </source>
</evidence>
<feature type="transmembrane region" description="Helical" evidence="10">
    <location>
        <begin position="74"/>
        <end position="97"/>
    </location>
</feature>
<evidence type="ECO:0000313" key="13">
    <source>
        <dbReference type="EMBL" id="ORX64838.1"/>
    </source>
</evidence>
<keyword evidence="2" id="KW-0813">Transport</keyword>
<evidence type="ECO:0000256" key="10">
    <source>
        <dbReference type="SAM" id="Phobius"/>
    </source>
</evidence>
<dbReference type="GO" id="GO:0020037">
    <property type="term" value="F:heme binding"/>
    <property type="evidence" value="ECO:0007669"/>
    <property type="project" value="TreeGrafter"/>
</dbReference>